<accession>A0A370QLX3</accession>
<proteinExistence type="predicted"/>
<feature type="domain" description="Tox-GHH2" evidence="1">
    <location>
        <begin position="232"/>
        <end position="342"/>
    </location>
</feature>
<dbReference type="Pfam" id="PF13665">
    <property type="entry name" value="Tox-PAAR-like"/>
    <property type="match status" value="1"/>
</dbReference>
<dbReference type="AlphaFoldDB" id="A0A370QLX3"/>
<keyword evidence="2" id="KW-0255">Endonuclease</keyword>
<dbReference type="RefSeq" id="WP_162844409.1">
    <property type="nucleotide sequence ID" value="NZ_QRAP01000007.1"/>
</dbReference>
<sequence>MSTHVYANGNEVSCKAADGKTSSAFPDPCWSPPPPPTGPIVVPYPNFAKPSSLKKGSSTVLIKRSAVALTDRSYFSTSTGNEPATPAFMKGVLTKKIKGKTYYNQWSMNVKFEGKGVCRNFDIMTHNHGSFTGNTPPFPFLDDRAKGSTAGDPCETERKNIRDSCDTPDEGKNWNETNCPPVFDGYTEDEGRLSQQMRAAKEEGSCVKALKCRLIPYDNGGEQDGTGCCNGQTPHHLLADSMFKPCGVKRTQSSPFSSKYSIGAAPNICMEGKRQHMGSHQEIHHDIAKEFLNYMTDNMDPMGSPKYPTKIPLDKSIELSSRFVAAEYGCEPDCIQQQLKSYYNEECGMDPKTEVYTVDQSGHKYACKGDSDSYVTANQNKLGVSSNSSGSSMSGIFD</sequence>
<comment type="caution">
    <text evidence="2">The sequence shown here is derived from an EMBL/GenBank/DDBJ whole genome shotgun (WGS) entry which is preliminary data.</text>
</comment>
<dbReference type="InterPro" id="IPR028917">
    <property type="entry name" value="Tox-GHH2_domain"/>
</dbReference>
<dbReference type="GO" id="GO:0004519">
    <property type="term" value="F:endonuclease activity"/>
    <property type="evidence" value="ECO:0007669"/>
    <property type="project" value="UniProtKB-KW"/>
</dbReference>
<keyword evidence="2" id="KW-0540">Nuclease</keyword>
<evidence type="ECO:0000313" key="3">
    <source>
        <dbReference type="Proteomes" id="UP000254848"/>
    </source>
</evidence>
<dbReference type="Pfam" id="PF15635">
    <property type="entry name" value="Tox-GHH2"/>
    <property type="match status" value="1"/>
</dbReference>
<gene>
    <name evidence="2" type="ORF">C8D90_1074</name>
</gene>
<name>A0A370QLX3_9GAMM</name>
<dbReference type="EMBL" id="QRAP01000007">
    <property type="protein sequence ID" value="RDK89354.1"/>
    <property type="molecule type" value="Genomic_DNA"/>
</dbReference>
<keyword evidence="3" id="KW-1185">Reference proteome</keyword>
<keyword evidence="2" id="KW-0378">Hydrolase</keyword>
<evidence type="ECO:0000259" key="1">
    <source>
        <dbReference type="Pfam" id="PF15635"/>
    </source>
</evidence>
<dbReference type="Proteomes" id="UP000254848">
    <property type="component" value="Unassembled WGS sequence"/>
</dbReference>
<organism evidence="2 3">
    <name type="scientific">Enterobacillus tribolii</name>
    <dbReference type="NCBI Taxonomy" id="1487935"/>
    <lineage>
        <taxon>Bacteria</taxon>
        <taxon>Pseudomonadati</taxon>
        <taxon>Pseudomonadota</taxon>
        <taxon>Gammaproteobacteria</taxon>
        <taxon>Enterobacterales</taxon>
        <taxon>Hafniaceae</taxon>
        <taxon>Enterobacillus</taxon>
    </lineage>
</organism>
<reference evidence="2 3" key="1">
    <citation type="submission" date="2018-07" db="EMBL/GenBank/DDBJ databases">
        <title>Genomic Encyclopedia of Type Strains, Phase IV (KMG-IV): sequencing the most valuable type-strain genomes for metagenomic binning, comparative biology and taxonomic classification.</title>
        <authorList>
            <person name="Goeker M."/>
        </authorList>
    </citation>
    <scope>NUCLEOTIDE SEQUENCE [LARGE SCALE GENOMIC DNA]</scope>
    <source>
        <strain evidence="2 3">DSM 103736</strain>
    </source>
</reference>
<evidence type="ECO:0000313" key="2">
    <source>
        <dbReference type="EMBL" id="RDK89354.1"/>
    </source>
</evidence>
<protein>
    <submittedName>
        <fullName evidence="2">HNH/endonuclease VII toxin of polymorphic toxin system</fullName>
    </submittedName>
</protein>